<dbReference type="EMBL" id="NMQT01000190">
    <property type="protein sequence ID" value="OXM44286.1"/>
    <property type="molecule type" value="Genomic_DNA"/>
</dbReference>
<comment type="caution">
    <text evidence="2">The sequence shown here is derived from an EMBL/GenBank/DDBJ whole genome shotgun (WGS) entry which is preliminary data.</text>
</comment>
<sequence>MTNRRILGPGTREANGTEVTKQQRKRSHHTVPRSHLTRFARAQRAGRGHPQLTRVELPGTKRHPISVTSATVETDFYLTHTADGDPSDAFEDQLSEVEAAAATAVRHLVDDKAPLTQEHREWIAAWAALQHLRTPGQRELLALTTELTSEISGRTLGEELEQFPGPGPHTYARHLSRQESERHRAPHLQSIIDNFHAGVDTLVSRTWTVVFFERRTLITSDSPVTLLPIPGTAVRTPLSLTSNSGILVPLDRRAALLMDEGKGRDRVIAGTTQVSRRLNQEIVNGARRCVFHHPDDDPLAGLVLPEPQEQRVMFERVF</sequence>
<evidence type="ECO:0008006" key="4">
    <source>
        <dbReference type="Google" id="ProtNLM"/>
    </source>
</evidence>
<keyword evidence="3" id="KW-1185">Reference proteome</keyword>
<name>A0A229RCB9_9PSEU</name>
<evidence type="ECO:0000313" key="2">
    <source>
        <dbReference type="EMBL" id="OXM44286.1"/>
    </source>
</evidence>
<protein>
    <recommendedName>
        <fullName evidence="4">DUF4238 domain-containing protein</fullName>
    </recommendedName>
</protein>
<dbReference type="InterPro" id="IPR025332">
    <property type="entry name" value="DUF4238"/>
</dbReference>
<evidence type="ECO:0000256" key="1">
    <source>
        <dbReference type="SAM" id="MobiDB-lite"/>
    </source>
</evidence>
<accession>A0A229RCB9</accession>
<feature type="compositionally biased region" description="Basic residues" evidence="1">
    <location>
        <begin position="22"/>
        <end position="34"/>
    </location>
</feature>
<dbReference type="Pfam" id="PF14022">
    <property type="entry name" value="DUF4238"/>
    <property type="match status" value="1"/>
</dbReference>
<dbReference type="OrthoDB" id="580988at2"/>
<organism evidence="2 3">
    <name type="scientific">Amycolatopsis thailandensis</name>
    <dbReference type="NCBI Taxonomy" id="589330"/>
    <lineage>
        <taxon>Bacteria</taxon>
        <taxon>Bacillati</taxon>
        <taxon>Actinomycetota</taxon>
        <taxon>Actinomycetes</taxon>
        <taxon>Pseudonocardiales</taxon>
        <taxon>Pseudonocardiaceae</taxon>
        <taxon>Amycolatopsis</taxon>
    </lineage>
</organism>
<evidence type="ECO:0000313" key="3">
    <source>
        <dbReference type="Proteomes" id="UP000215223"/>
    </source>
</evidence>
<gene>
    <name evidence="2" type="ORF">CFP71_40755</name>
</gene>
<dbReference type="AlphaFoldDB" id="A0A229RCB9"/>
<dbReference type="Proteomes" id="UP000215223">
    <property type="component" value="Unassembled WGS sequence"/>
</dbReference>
<feature type="region of interest" description="Disordered" evidence="1">
    <location>
        <begin position="1"/>
        <end position="34"/>
    </location>
</feature>
<reference evidence="2 3" key="1">
    <citation type="submission" date="2017-07" db="EMBL/GenBank/DDBJ databases">
        <title>Amycolatopsis thailandensis Genome sequencing and assembly.</title>
        <authorList>
            <person name="Kaur N."/>
            <person name="Mayilraj S."/>
        </authorList>
    </citation>
    <scope>NUCLEOTIDE SEQUENCE [LARGE SCALE GENOMIC DNA]</scope>
    <source>
        <strain evidence="2 3">JCM 16380</strain>
    </source>
</reference>
<proteinExistence type="predicted"/>